<reference evidence="2 3" key="1">
    <citation type="journal article" date="2017" name="BMC Genomics">
        <title>Comparative analysis of avian poxvirus genomes, including a novel poxvirus from lesser flamingos (Phoenicopterus minor), highlights the lack of conservation of the central region.</title>
        <authorList>
            <person name="Carulei O."/>
            <person name="Douglass N."/>
            <person name="Williamson A.L."/>
        </authorList>
    </citation>
    <scope>NUCLEOTIDE SEQUENCE [LARGE SCALE GENOMIC DNA]</scope>
    <source>
        <strain evidence="2">FGPVKD09</strain>
    </source>
</reference>
<gene>
    <name evidence="2" type="ORF">fgpv_254</name>
</gene>
<organism evidence="2 3">
    <name type="scientific">Flamingopox virus FGPVKD09</name>
    <dbReference type="NCBI Taxonomy" id="2059380"/>
    <lineage>
        <taxon>Viruses</taxon>
        <taxon>Varidnaviria</taxon>
        <taxon>Bamfordvirae</taxon>
        <taxon>Nucleocytoviricota</taxon>
        <taxon>Pokkesviricetes</taxon>
        <taxon>Chitovirales</taxon>
        <taxon>Poxviridae</taxon>
        <taxon>Chordopoxvirinae</taxon>
        <taxon>Avipoxvirus</taxon>
    </lineage>
</organism>
<proteinExistence type="predicted"/>
<dbReference type="InterPro" id="IPR016186">
    <property type="entry name" value="C-type_lectin-like/link_sf"/>
</dbReference>
<accession>A0A2H4X2Q9</accession>
<dbReference type="EMBL" id="MF678796">
    <property type="protein sequence ID" value="AUD40342.1"/>
    <property type="molecule type" value="Genomic_DNA"/>
</dbReference>
<dbReference type="GO" id="GO:0030246">
    <property type="term" value="F:carbohydrate binding"/>
    <property type="evidence" value="ECO:0007669"/>
    <property type="project" value="UniProtKB-KW"/>
</dbReference>
<feature type="transmembrane region" description="Helical" evidence="1">
    <location>
        <begin position="12"/>
        <end position="31"/>
    </location>
</feature>
<name>A0A2H4X2Q9_9POXV</name>
<keyword evidence="1" id="KW-0812">Transmembrane</keyword>
<protein>
    <submittedName>
        <fullName evidence="2">C-type lectin family protein</fullName>
    </submittedName>
</protein>
<sequence length="148" mass="17219">MIRKMYKKTKKHGLLAIAFIILLLVIILLDIDRDKYLVSCDKNWIEFNNLCYFISENKLSWNDSMAVCNNLGSNGNYINLNMSSSILNTFKDYWIKTVDEVDCTNTATCNFLYSNVVGCDICNIEKFYVCVKPIGKINLFNFFVEYVR</sequence>
<keyword evidence="1" id="KW-0472">Membrane</keyword>
<dbReference type="SUPFAM" id="SSF56436">
    <property type="entry name" value="C-type lectin-like"/>
    <property type="match status" value="1"/>
</dbReference>
<dbReference type="Proteomes" id="UP000235762">
    <property type="component" value="Segment"/>
</dbReference>
<dbReference type="Gene3D" id="3.10.100.10">
    <property type="entry name" value="Mannose-Binding Protein A, subunit A"/>
    <property type="match status" value="1"/>
</dbReference>
<evidence type="ECO:0000256" key="1">
    <source>
        <dbReference type="SAM" id="Phobius"/>
    </source>
</evidence>
<keyword evidence="1" id="KW-1133">Transmembrane helix</keyword>
<dbReference type="Pfam" id="PF05473">
    <property type="entry name" value="UL45"/>
    <property type="match status" value="1"/>
</dbReference>
<evidence type="ECO:0000313" key="2">
    <source>
        <dbReference type="EMBL" id="AUD40342.1"/>
    </source>
</evidence>
<keyword evidence="2" id="KW-0430">Lectin</keyword>
<dbReference type="InterPro" id="IPR016187">
    <property type="entry name" value="CTDL_fold"/>
</dbReference>
<evidence type="ECO:0000313" key="3">
    <source>
        <dbReference type="Proteomes" id="UP000235762"/>
    </source>
</evidence>
<keyword evidence="3" id="KW-1185">Reference proteome</keyword>